<dbReference type="SUPFAM" id="SSF52833">
    <property type="entry name" value="Thioredoxin-like"/>
    <property type="match status" value="1"/>
</dbReference>
<dbReference type="AlphaFoldDB" id="A0A2P8E9M3"/>
<dbReference type="Proteomes" id="UP000243528">
    <property type="component" value="Unassembled WGS sequence"/>
</dbReference>
<keyword evidence="2" id="KW-0732">Signal</keyword>
<dbReference type="RefSeq" id="WP_165358551.1">
    <property type="nucleotide sequence ID" value="NZ_ML142903.1"/>
</dbReference>
<dbReference type="GO" id="GO:0016491">
    <property type="term" value="F:oxidoreductase activity"/>
    <property type="evidence" value="ECO:0007669"/>
    <property type="project" value="InterPro"/>
</dbReference>
<comment type="caution">
    <text evidence="4">The sequence shown here is derived from an EMBL/GenBank/DDBJ whole genome shotgun (WGS) entry which is preliminary data.</text>
</comment>
<feature type="compositionally biased region" description="Pro residues" evidence="1">
    <location>
        <begin position="34"/>
        <end position="47"/>
    </location>
</feature>
<sequence length="203" mass="20523">MRRSVTPAAILAFLLVCTACGADDSEGGTAAPTGTPPPSVSTDPPPSDAATEAAEETSPPAETAPPVPDELDFTAPTVGGGTFEGASLAGQPAVLWFWAPWCPVCQGEAPTIADLAAEYEGEVTFVGVAGLSGDLAAMEGFIADGGVGGITHIDDRDGEVYTHFGVTQQYDIGFVSPEGTVDIVSGPLDEAEIADRVEELAAG</sequence>
<dbReference type="InterPro" id="IPR050553">
    <property type="entry name" value="Thioredoxin_ResA/DsbE_sf"/>
</dbReference>
<dbReference type="EMBL" id="PYGE01000003">
    <property type="protein sequence ID" value="PSL06150.1"/>
    <property type="molecule type" value="Genomic_DNA"/>
</dbReference>
<evidence type="ECO:0000313" key="5">
    <source>
        <dbReference type="Proteomes" id="UP000243528"/>
    </source>
</evidence>
<feature type="region of interest" description="Disordered" evidence="1">
    <location>
        <begin position="24"/>
        <end position="79"/>
    </location>
</feature>
<feature type="domain" description="Thioredoxin" evidence="3">
    <location>
        <begin position="53"/>
        <end position="202"/>
    </location>
</feature>
<dbReference type="InterPro" id="IPR036249">
    <property type="entry name" value="Thioredoxin-like_sf"/>
</dbReference>
<dbReference type="Gene3D" id="3.40.30.10">
    <property type="entry name" value="Glutaredoxin"/>
    <property type="match status" value="1"/>
</dbReference>
<protein>
    <submittedName>
        <fullName evidence="4">Thiol-disulfide isomerase/thioredoxin</fullName>
    </submittedName>
</protein>
<feature type="compositionally biased region" description="Low complexity" evidence="1">
    <location>
        <begin position="48"/>
        <end position="61"/>
    </location>
</feature>
<accession>A0A2P8E9M3</accession>
<dbReference type="PROSITE" id="PS51352">
    <property type="entry name" value="THIOREDOXIN_2"/>
    <property type="match status" value="1"/>
</dbReference>
<dbReference type="GO" id="GO:0016209">
    <property type="term" value="F:antioxidant activity"/>
    <property type="evidence" value="ECO:0007669"/>
    <property type="project" value="InterPro"/>
</dbReference>
<feature type="signal peptide" evidence="2">
    <location>
        <begin position="1"/>
        <end position="22"/>
    </location>
</feature>
<organism evidence="4 5">
    <name type="scientific">Haloactinopolyspora alba</name>
    <dbReference type="NCBI Taxonomy" id="648780"/>
    <lineage>
        <taxon>Bacteria</taxon>
        <taxon>Bacillati</taxon>
        <taxon>Actinomycetota</taxon>
        <taxon>Actinomycetes</taxon>
        <taxon>Jiangellales</taxon>
        <taxon>Jiangellaceae</taxon>
        <taxon>Haloactinopolyspora</taxon>
    </lineage>
</organism>
<evidence type="ECO:0000256" key="2">
    <source>
        <dbReference type="SAM" id="SignalP"/>
    </source>
</evidence>
<proteinExistence type="predicted"/>
<feature type="chain" id="PRO_5039267244" evidence="2">
    <location>
        <begin position="23"/>
        <end position="203"/>
    </location>
</feature>
<dbReference type="PANTHER" id="PTHR42852">
    <property type="entry name" value="THIOL:DISULFIDE INTERCHANGE PROTEIN DSBE"/>
    <property type="match status" value="1"/>
</dbReference>
<keyword evidence="4" id="KW-0413">Isomerase</keyword>
<dbReference type="InterPro" id="IPR013766">
    <property type="entry name" value="Thioredoxin_domain"/>
</dbReference>
<name>A0A2P8E9M3_9ACTN</name>
<keyword evidence="5" id="KW-1185">Reference proteome</keyword>
<dbReference type="Pfam" id="PF00578">
    <property type="entry name" value="AhpC-TSA"/>
    <property type="match status" value="1"/>
</dbReference>
<evidence type="ECO:0000256" key="1">
    <source>
        <dbReference type="SAM" id="MobiDB-lite"/>
    </source>
</evidence>
<dbReference type="InterPro" id="IPR000866">
    <property type="entry name" value="AhpC/TSA"/>
</dbReference>
<evidence type="ECO:0000259" key="3">
    <source>
        <dbReference type="PROSITE" id="PS51352"/>
    </source>
</evidence>
<reference evidence="4 5" key="1">
    <citation type="submission" date="2018-03" db="EMBL/GenBank/DDBJ databases">
        <title>Genomic Encyclopedia of Archaeal and Bacterial Type Strains, Phase II (KMG-II): from individual species to whole genera.</title>
        <authorList>
            <person name="Goeker M."/>
        </authorList>
    </citation>
    <scope>NUCLEOTIDE SEQUENCE [LARGE SCALE GENOMIC DNA]</scope>
    <source>
        <strain evidence="4 5">DSM 45211</strain>
    </source>
</reference>
<gene>
    <name evidence="4" type="ORF">CLV30_103305</name>
</gene>
<evidence type="ECO:0000313" key="4">
    <source>
        <dbReference type="EMBL" id="PSL06150.1"/>
    </source>
</evidence>
<dbReference type="GO" id="GO:0016853">
    <property type="term" value="F:isomerase activity"/>
    <property type="evidence" value="ECO:0007669"/>
    <property type="project" value="UniProtKB-KW"/>
</dbReference>
<dbReference type="PANTHER" id="PTHR42852:SF17">
    <property type="entry name" value="THIOREDOXIN-LIKE PROTEIN HI_1115"/>
    <property type="match status" value="1"/>
</dbReference>